<dbReference type="InterPro" id="IPR010982">
    <property type="entry name" value="Lambda_DNA-bd_dom_sf"/>
</dbReference>
<dbReference type="PROSITE" id="PS50932">
    <property type="entry name" value="HTH_LACI_2"/>
    <property type="match status" value="1"/>
</dbReference>
<gene>
    <name evidence="5" type="ORF">GFD22_06855</name>
</gene>
<keyword evidence="6" id="KW-1185">Reference proteome</keyword>
<proteinExistence type="predicted"/>
<dbReference type="InterPro" id="IPR000843">
    <property type="entry name" value="HTH_LacI"/>
</dbReference>
<dbReference type="SUPFAM" id="SSF47413">
    <property type="entry name" value="lambda repressor-like DNA-binding domains"/>
    <property type="match status" value="1"/>
</dbReference>
<protein>
    <submittedName>
        <fullName evidence="5">LacI family DNA-binding transcriptional regulator</fullName>
    </submittedName>
</protein>
<organism evidence="5 6">
    <name type="scientific">Bifidobacterium avesanii</name>
    <dbReference type="NCBI Taxonomy" id="1798157"/>
    <lineage>
        <taxon>Bacteria</taxon>
        <taxon>Bacillati</taxon>
        <taxon>Actinomycetota</taxon>
        <taxon>Actinomycetes</taxon>
        <taxon>Bifidobacteriales</taxon>
        <taxon>Bifidobacteriaceae</taxon>
        <taxon>Bifidobacterium</taxon>
    </lineage>
</organism>
<name>A0A7K3TJ20_9BIFI</name>
<dbReference type="Pfam" id="PF00356">
    <property type="entry name" value="LacI"/>
    <property type="match status" value="1"/>
</dbReference>
<dbReference type="Gene3D" id="3.40.50.2300">
    <property type="match status" value="2"/>
</dbReference>
<dbReference type="RefSeq" id="WP_152351159.1">
    <property type="nucleotide sequence ID" value="NZ_WBSN01000025.1"/>
</dbReference>
<dbReference type="InterPro" id="IPR028082">
    <property type="entry name" value="Peripla_BP_I"/>
</dbReference>
<dbReference type="InterPro" id="IPR046335">
    <property type="entry name" value="LacI/GalR-like_sensor"/>
</dbReference>
<dbReference type="AlphaFoldDB" id="A0A7K3TJ20"/>
<dbReference type="PRINTS" id="PR00036">
    <property type="entry name" value="HTHLACI"/>
</dbReference>
<dbReference type="SMART" id="SM00354">
    <property type="entry name" value="HTH_LACI"/>
    <property type="match status" value="1"/>
</dbReference>
<keyword evidence="2 5" id="KW-0238">DNA-binding</keyword>
<accession>A0A7K3TJ20</accession>
<evidence type="ECO:0000256" key="1">
    <source>
        <dbReference type="ARBA" id="ARBA00023015"/>
    </source>
</evidence>
<dbReference type="PANTHER" id="PTHR30146">
    <property type="entry name" value="LACI-RELATED TRANSCRIPTIONAL REPRESSOR"/>
    <property type="match status" value="1"/>
</dbReference>
<evidence type="ECO:0000313" key="5">
    <source>
        <dbReference type="EMBL" id="NEG78689.1"/>
    </source>
</evidence>
<dbReference type="CDD" id="cd01392">
    <property type="entry name" value="HTH_LacI"/>
    <property type="match status" value="1"/>
</dbReference>
<keyword evidence="3" id="KW-0804">Transcription</keyword>
<evidence type="ECO:0000256" key="2">
    <source>
        <dbReference type="ARBA" id="ARBA00023125"/>
    </source>
</evidence>
<dbReference type="PANTHER" id="PTHR30146:SF138">
    <property type="entry name" value="TRANSCRIPTIONAL REGULATORY PROTEIN"/>
    <property type="match status" value="1"/>
</dbReference>
<dbReference type="OrthoDB" id="2854648at2"/>
<evidence type="ECO:0000313" key="6">
    <source>
        <dbReference type="Proteomes" id="UP000469763"/>
    </source>
</evidence>
<keyword evidence="1" id="KW-0805">Transcription regulation</keyword>
<evidence type="ECO:0000259" key="4">
    <source>
        <dbReference type="PROSITE" id="PS50932"/>
    </source>
</evidence>
<feature type="domain" description="HTH lacI-type" evidence="4">
    <location>
        <begin position="6"/>
        <end position="60"/>
    </location>
</feature>
<reference evidence="5 6" key="1">
    <citation type="submission" date="2019-10" db="EMBL/GenBank/DDBJ databases">
        <title>Bifidobacterium from non-human primates.</title>
        <authorList>
            <person name="Modesto M."/>
        </authorList>
    </citation>
    <scope>NUCLEOTIDE SEQUENCE [LARGE SCALE GENOMIC DNA]</scope>
    <source>
        <strain evidence="5 6">TREC</strain>
    </source>
</reference>
<dbReference type="GO" id="GO:0000976">
    <property type="term" value="F:transcription cis-regulatory region binding"/>
    <property type="evidence" value="ECO:0007669"/>
    <property type="project" value="TreeGrafter"/>
</dbReference>
<dbReference type="Pfam" id="PF13377">
    <property type="entry name" value="Peripla_BP_3"/>
    <property type="match status" value="1"/>
</dbReference>
<comment type="caution">
    <text evidence="5">The sequence shown here is derived from an EMBL/GenBank/DDBJ whole genome shotgun (WGS) entry which is preliminary data.</text>
</comment>
<dbReference type="Gene3D" id="1.10.260.40">
    <property type="entry name" value="lambda repressor-like DNA-binding domains"/>
    <property type="match status" value="1"/>
</dbReference>
<dbReference type="SUPFAM" id="SSF53822">
    <property type="entry name" value="Periplasmic binding protein-like I"/>
    <property type="match status" value="1"/>
</dbReference>
<dbReference type="PROSITE" id="PS00356">
    <property type="entry name" value="HTH_LACI_1"/>
    <property type="match status" value="1"/>
</dbReference>
<dbReference type="Proteomes" id="UP000469763">
    <property type="component" value="Unassembled WGS sequence"/>
</dbReference>
<sequence>MSSKRVTITDVAREAGVSIKTVSNVINKGGSMRPETRARVEETMRRLGYRVNISARAMKAGRTRLIGLGINSFDQPFMPYFADSVIAAARRRGYGVITDTYPPDGGIEGIIEETYRLGADGWIFFVGTTLADGSAVLRQSYPVVAASDYALGRNAGDKVDRVAMPNEEAMHALAGELLDAGCRTIAVTGARVDGPDGLDRLISGENGTTAQRVRGFVRAMRERGLEPDWRYLATPSAWNRAAGASAVRSILDSGLPRPDAIMCLNDAAALGAITELQKRGLHVPDDIRVTGFDNVPEADFATPALTTIDPDVEGYARMVVDMLIERIEGFDGPSRERVTDYMVVRRASAC</sequence>
<dbReference type="GO" id="GO:0003700">
    <property type="term" value="F:DNA-binding transcription factor activity"/>
    <property type="evidence" value="ECO:0007669"/>
    <property type="project" value="TreeGrafter"/>
</dbReference>
<evidence type="ECO:0000256" key="3">
    <source>
        <dbReference type="ARBA" id="ARBA00023163"/>
    </source>
</evidence>
<dbReference type="EMBL" id="WHZY01000009">
    <property type="protein sequence ID" value="NEG78689.1"/>
    <property type="molecule type" value="Genomic_DNA"/>
</dbReference>
<dbReference type="CDD" id="cd06267">
    <property type="entry name" value="PBP1_LacI_sugar_binding-like"/>
    <property type="match status" value="1"/>
</dbReference>